<gene>
    <name evidence="1" type="ORF">B0H17DRAFT_1077657</name>
</gene>
<protein>
    <submittedName>
        <fullName evidence="1">Uncharacterized protein</fullName>
    </submittedName>
</protein>
<dbReference type="AlphaFoldDB" id="A0AAD7D5N3"/>
<keyword evidence="2" id="KW-1185">Reference proteome</keyword>
<accession>A0AAD7D5N3</accession>
<reference evidence="1" key="1">
    <citation type="submission" date="2023-03" db="EMBL/GenBank/DDBJ databases">
        <title>Massive genome expansion in bonnet fungi (Mycena s.s.) driven by repeated elements and novel gene families across ecological guilds.</title>
        <authorList>
            <consortium name="Lawrence Berkeley National Laboratory"/>
            <person name="Harder C.B."/>
            <person name="Miyauchi S."/>
            <person name="Viragh M."/>
            <person name="Kuo A."/>
            <person name="Thoen E."/>
            <person name="Andreopoulos B."/>
            <person name="Lu D."/>
            <person name="Skrede I."/>
            <person name="Drula E."/>
            <person name="Henrissat B."/>
            <person name="Morin E."/>
            <person name="Kohler A."/>
            <person name="Barry K."/>
            <person name="LaButti K."/>
            <person name="Morin E."/>
            <person name="Salamov A."/>
            <person name="Lipzen A."/>
            <person name="Mereny Z."/>
            <person name="Hegedus B."/>
            <person name="Baldrian P."/>
            <person name="Stursova M."/>
            <person name="Weitz H."/>
            <person name="Taylor A."/>
            <person name="Grigoriev I.V."/>
            <person name="Nagy L.G."/>
            <person name="Martin F."/>
            <person name="Kauserud H."/>
        </authorList>
    </citation>
    <scope>NUCLEOTIDE SEQUENCE</scope>
    <source>
        <strain evidence="1">CBHHK067</strain>
    </source>
</reference>
<organism evidence="1 2">
    <name type="scientific">Mycena rosella</name>
    <name type="common">Pink bonnet</name>
    <name type="synonym">Agaricus rosellus</name>
    <dbReference type="NCBI Taxonomy" id="1033263"/>
    <lineage>
        <taxon>Eukaryota</taxon>
        <taxon>Fungi</taxon>
        <taxon>Dikarya</taxon>
        <taxon>Basidiomycota</taxon>
        <taxon>Agaricomycotina</taxon>
        <taxon>Agaricomycetes</taxon>
        <taxon>Agaricomycetidae</taxon>
        <taxon>Agaricales</taxon>
        <taxon>Marasmiineae</taxon>
        <taxon>Mycenaceae</taxon>
        <taxon>Mycena</taxon>
    </lineage>
</organism>
<evidence type="ECO:0000313" key="2">
    <source>
        <dbReference type="Proteomes" id="UP001221757"/>
    </source>
</evidence>
<comment type="caution">
    <text evidence="1">The sequence shown here is derived from an EMBL/GenBank/DDBJ whole genome shotgun (WGS) entry which is preliminary data.</text>
</comment>
<sequence>MIFSSNQMQRLLSRCPTLEELVYYVGAPEISPLTAFQCPSIKRVRLRIDPDEWNPYKPVIRSQTEVLEGPSFPELQEIILHDPTRWFARRESGKDLIRRMRQRGCTVKYDDGSPVVLPT</sequence>
<dbReference type="Proteomes" id="UP001221757">
    <property type="component" value="Unassembled WGS sequence"/>
</dbReference>
<proteinExistence type="predicted"/>
<evidence type="ECO:0000313" key="1">
    <source>
        <dbReference type="EMBL" id="KAJ7679773.1"/>
    </source>
</evidence>
<dbReference type="EMBL" id="JARKIE010000128">
    <property type="protein sequence ID" value="KAJ7679773.1"/>
    <property type="molecule type" value="Genomic_DNA"/>
</dbReference>
<name>A0AAD7D5N3_MYCRO</name>